<organism evidence="13 14">
    <name type="scientific">Xylaria bambusicola</name>
    <dbReference type="NCBI Taxonomy" id="326684"/>
    <lineage>
        <taxon>Eukaryota</taxon>
        <taxon>Fungi</taxon>
        <taxon>Dikarya</taxon>
        <taxon>Ascomycota</taxon>
        <taxon>Pezizomycotina</taxon>
        <taxon>Sordariomycetes</taxon>
        <taxon>Xylariomycetidae</taxon>
        <taxon>Xylariales</taxon>
        <taxon>Xylariaceae</taxon>
        <taxon>Xylaria</taxon>
    </lineage>
</organism>
<keyword evidence="4" id="KW-0813">Transport</keyword>
<evidence type="ECO:0000256" key="12">
    <source>
        <dbReference type="SAM" id="Phobius"/>
    </source>
</evidence>
<dbReference type="Pfam" id="PF05631">
    <property type="entry name" value="MFS_5"/>
    <property type="match status" value="1"/>
</dbReference>
<feature type="transmembrane region" description="Helical" evidence="12">
    <location>
        <begin position="269"/>
        <end position="292"/>
    </location>
</feature>
<feature type="transmembrane region" description="Helical" evidence="12">
    <location>
        <begin position="395"/>
        <end position="415"/>
    </location>
</feature>
<evidence type="ECO:0000256" key="5">
    <source>
        <dbReference type="ARBA" id="ARBA00022475"/>
    </source>
</evidence>
<name>A0AAN7UR44_9PEZI</name>
<proteinExistence type="predicted"/>
<accession>A0AAN7UR44</accession>
<dbReference type="EMBL" id="JAWHQM010000003">
    <property type="protein sequence ID" value="KAK5625894.1"/>
    <property type="molecule type" value="Genomic_DNA"/>
</dbReference>
<feature type="transmembrane region" description="Helical" evidence="12">
    <location>
        <begin position="189"/>
        <end position="213"/>
    </location>
</feature>
<comment type="function">
    <text evidence="1">Mediates high-affinity intracellular uptake of the rare oligo-element molybdenum.</text>
</comment>
<comment type="caution">
    <text evidence="13">The sequence shown here is derived from an EMBL/GenBank/DDBJ whole genome shotgun (WGS) entry which is preliminary data.</text>
</comment>
<evidence type="ECO:0000256" key="2">
    <source>
        <dbReference type="ARBA" id="ARBA00004651"/>
    </source>
</evidence>
<keyword evidence="14" id="KW-1185">Reference proteome</keyword>
<reference evidence="13 14" key="1">
    <citation type="submission" date="2023-10" db="EMBL/GenBank/DDBJ databases">
        <title>Draft genome sequence of Xylaria bambusicola isolate GMP-LS, the root and basal stem rot pathogen of sugarcane in Indonesia.</title>
        <authorList>
            <person name="Selvaraj P."/>
            <person name="Muralishankar V."/>
            <person name="Muruganantham S."/>
            <person name="Sp S."/>
            <person name="Haryani S."/>
            <person name="Lau K.J.X."/>
            <person name="Naqvi N.I."/>
        </authorList>
    </citation>
    <scope>NUCLEOTIDE SEQUENCE [LARGE SCALE GENOMIC DNA]</scope>
    <source>
        <strain evidence="13">GMP-LS</strain>
    </source>
</reference>
<evidence type="ECO:0000256" key="7">
    <source>
        <dbReference type="ARBA" id="ARBA00022989"/>
    </source>
</evidence>
<dbReference type="PANTHER" id="PTHR23516:SF1">
    <property type="entry name" value="MOLYBDATE-ANION TRANSPORTER"/>
    <property type="match status" value="1"/>
</dbReference>
<dbReference type="SUPFAM" id="SSF103473">
    <property type="entry name" value="MFS general substrate transporter"/>
    <property type="match status" value="1"/>
</dbReference>
<comment type="subcellular location">
    <subcellularLocation>
        <location evidence="2">Cell membrane</location>
        <topology evidence="2">Multi-pass membrane protein</topology>
    </subcellularLocation>
</comment>
<keyword evidence="5" id="KW-1003">Cell membrane</keyword>
<feature type="transmembrane region" description="Helical" evidence="12">
    <location>
        <begin position="219"/>
        <end position="239"/>
    </location>
</feature>
<dbReference type="InterPro" id="IPR036259">
    <property type="entry name" value="MFS_trans_sf"/>
</dbReference>
<dbReference type="AlphaFoldDB" id="A0AAN7UR44"/>
<feature type="transmembrane region" description="Helical" evidence="12">
    <location>
        <begin position="361"/>
        <end position="383"/>
    </location>
</feature>
<protein>
    <recommendedName>
        <fullName evidence="3">Molybdate-anion transporter</fullName>
    </recommendedName>
    <alternativeName>
        <fullName evidence="10">Major facilitator superfamily domain-containing protein 5</fullName>
    </alternativeName>
    <alternativeName>
        <fullName evidence="11">Molybdate transporter 2 homolog</fullName>
    </alternativeName>
</protein>
<feature type="transmembrane region" description="Helical" evidence="12">
    <location>
        <begin position="148"/>
        <end position="168"/>
    </location>
</feature>
<dbReference type="GO" id="GO:0015098">
    <property type="term" value="F:molybdate ion transmembrane transporter activity"/>
    <property type="evidence" value="ECO:0007669"/>
    <property type="project" value="InterPro"/>
</dbReference>
<feature type="transmembrane region" description="Helical" evidence="12">
    <location>
        <begin position="123"/>
        <end position="142"/>
    </location>
</feature>
<dbReference type="PANTHER" id="PTHR23516">
    <property type="entry name" value="SAM (S-ADENOSYL METHIONINE) TRANSPORTER"/>
    <property type="match status" value="1"/>
</dbReference>
<feature type="transmembrane region" description="Helical" evidence="12">
    <location>
        <begin position="304"/>
        <end position="328"/>
    </location>
</feature>
<dbReference type="GO" id="GO:0006811">
    <property type="term" value="P:monoatomic ion transport"/>
    <property type="evidence" value="ECO:0007669"/>
    <property type="project" value="UniProtKB-KW"/>
</dbReference>
<keyword evidence="9 12" id="KW-0472">Membrane</keyword>
<dbReference type="GO" id="GO:0005886">
    <property type="term" value="C:plasma membrane"/>
    <property type="evidence" value="ECO:0007669"/>
    <property type="project" value="UniProtKB-SubCell"/>
</dbReference>
<feature type="transmembrane region" description="Helical" evidence="12">
    <location>
        <begin position="335"/>
        <end position="355"/>
    </location>
</feature>
<evidence type="ECO:0000256" key="9">
    <source>
        <dbReference type="ARBA" id="ARBA00023136"/>
    </source>
</evidence>
<keyword evidence="6 12" id="KW-0812">Transmembrane</keyword>
<feature type="transmembrane region" description="Helical" evidence="12">
    <location>
        <begin position="421"/>
        <end position="444"/>
    </location>
</feature>
<sequence length="448" mass="49432">MDTEPFHTTSSFFVMDSYYYQTCFGGLVVLCFGLLFSQPTRRQQLEQQGIADEDEHPEAWWYKAYALAVAADWMQGPYVVSLYRDEHGLQPGVVMSLYLTDLITTTISTYFVGALSDKHGRKLYCMVYCVLYALSCFLTVVPVTPLLFLGRIFGGISSSILFSVFDSWMVTNFHKMDLADKACRLSRTYATTAIINSLVAILTGVLGESLVWVTGTKKSPFLVSVALLWFCFQTIWSHWGENFGGSSSSESTPAATRRSLWSIIRTPSILALAFASTVFDGSINLFVLYWGLAISSLHTLATEVPYSIIYSSFMVVSLGAALAFNILINKRIMTYAQVLVAALSVASLCFLKLSSVKTETGAFWLFCLLEGCIGLFVPCIGYLKATLIDDDVRATVYSIMRMPFNILAIVSLVTVKDNNNVGGVFATCSLMLIASCTTTLAATLRKIL</sequence>
<evidence type="ECO:0000256" key="11">
    <source>
        <dbReference type="ARBA" id="ARBA00032555"/>
    </source>
</evidence>
<keyword evidence="7 12" id="KW-1133">Transmembrane helix</keyword>
<keyword evidence="8" id="KW-0406">Ion transport</keyword>
<gene>
    <name evidence="13" type="ORF">RRF57_001610</name>
</gene>
<evidence type="ECO:0000256" key="4">
    <source>
        <dbReference type="ARBA" id="ARBA00022448"/>
    </source>
</evidence>
<evidence type="ECO:0000256" key="8">
    <source>
        <dbReference type="ARBA" id="ARBA00023065"/>
    </source>
</evidence>
<evidence type="ECO:0000313" key="13">
    <source>
        <dbReference type="EMBL" id="KAK5625894.1"/>
    </source>
</evidence>
<dbReference type="Gene3D" id="1.20.1250.20">
    <property type="entry name" value="MFS general substrate transporter like domains"/>
    <property type="match status" value="1"/>
</dbReference>
<feature type="transmembrane region" description="Helical" evidence="12">
    <location>
        <begin position="18"/>
        <end position="36"/>
    </location>
</feature>
<dbReference type="InterPro" id="IPR008509">
    <property type="entry name" value="MOT2/MFSD5"/>
</dbReference>
<evidence type="ECO:0000256" key="6">
    <source>
        <dbReference type="ARBA" id="ARBA00022692"/>
    </source>
</evidence>
<evidence type="ECO:0000256" key="3">
    <source>
        <dbReference type="ARBA" id="ARBA00021242"/>
    </source>
</evidence>
<evidence type="ECO:0000256" key="10">
    <source>
        <dbReference type="ARBA" id="ARBA00030646"/>
    </source>
</evidence>
<dbReference type="Proteomes" id="UP001305414">
    <property type="component" value="Unassembled WGS sequence"/>
</dbReference>
<evidence type="ECO:0000313" key="14">
    <source>
        <dbReference type="Proteomes" id="UP001305414"/>
    </source>
</evidence>
<evidence type="ECO:0000256" key="1">
    <source>
        <dbReference type="ARBA" id="ARBA00003019"/>
    </source>
</evidence>